<evidence type="ECO:0000313" key="13">
    <source>
        <dbReference type="Proteomes" id="UP000320481"/>
    </source>
</evidence>
<dbReference type="PROSITE" id="PS00655">
    <property type="entry name" value="GLYCOSYL_HYDROL_F6_1"/>
    <property type="match status" value="1"/>
</dbReference>
<keyword evidence="6 11" id="KW-0326">Glycosidase</keyword>
<feature type="active site" description="Proton acceptor" evidence="8">
    <location>
        <position position="353"/>
    </location>
</feature>
<dbReference type="SUPFAM" id="SSF51989">
    <property type="entry name" value="Glycosyl hydrolases family 6, cellulases"/>
    <property type="match status" value="1"/>
</dbReference>
<reference evidence="12" key="1">
    <citation type="journal article" date="2019" name="Microbiol. Resour. Announc.">
        <title>Draft Genomic Sequences of Streptomyces misionensis and Streptomyces albidoflavus, bacteria applied for phytopathogen biocontrol.</title>
        <authorList>
            <person name="Pylro V."/>
            <person name="Dias A."/>
            <person name="Andreote F."/>
            <person name="Varani A."/>
            <person name="Andreote C."/>
            <person name="Bernardo E."/>
            <person name="Martins T."/>
        </authorList>
    </citation>
    <scope>NUCLEOTIDE SEQUENCE [LARGE SCALE GENOMIC DNA]</scope>
    <source>
        <strain evidence="12">66</strain>
    </source>
</reference>
<feature type="binding site" evidence="9">
    <location>
        <position position="236"/>
    </location>
    <ligand>
        <name>substrate</name>
    </ligand>
</feature>
<feature type="active site" evidence="10">
    <location>
        <position position="124"/>
    </location>
</feature>
<feature type="chain" id="PRO_5023136708" description="Glucanase" evidence="11">
    <location>
        <begin position="31"/>
        <end position="403"/>
    </location>
</feature>
<gene>
    <name evidence="12" type="ORF">FRZ03_05630</name>
</gene>
<keyword evidence="4" id="KW-1015">Disulfide bond</keyword>
<evidence type="ECO:0000256" key="10">
    <source>
        <dbReference type="PROSITE-ProRule" id="PRU10056"/>
    </source>
</evidence>
<evidence type="ECO:0000256" key="6">
    <source>
        <dbReference type="ARBA" id="ARBA00023295"/>
    </source>
</evidence>
<dbReference type="EMBL" id="VOGW01000034">
    <property type="protein sequence ID" value="TWV56039.1"/>
    <property type="molecule type" value="Genomic_DNA"/>
</dbReference>
<sequence>MPHTRKAGPFLAAAAATAALVGLFAAPAAAAKASPADDHTLAQGTRFYVEPASKAAKQSLADLKAGDKADAAAMAAMASYPVAQWFTGTADPEQTTRDMAKLQAKAAVEKRVPVTVAYNVPGRDCSQYSAGGAATGEEYAAWVDALAKGIDRHKTVVVLEPDGLALSPAYCGGTAEQQTARLAEINGAVDRLERQPGAVVYLDAGHSSWQPVGTMSQLLIDGGVARAQGFFLNVSNYRTDSDLVRYGTQIAKCVWYLRNTAGARPGDCADRSWPAADADAWYASHVPADARLTHFVIDSSRNGQGPWTPTASYPDAQEWCNPPGRGLGVRPTTNTGNRLLDAYLWVKVPGESDGSCTRGTAGPTDPEYGVVDPIAGAWWPDQAHALAADASPPLTFNPDLWHR</sequence>
<evidence type="ECO:0000256" key="11">
    <source>
        <dbReference type="RuleBase" id="RU361186"/>
    </source>
</evidence>
<dbReference type="Proteomes" id="UP000320481">
    <property type="component" value="Unassembled WGS sequence"/>
</dbReference>
<evidence type="ECO:0000256" key="4">
    <source>
        <dbReference type="ARBA" id="ARBA00023157"/>
    </source>
</evidence>
<comment type="similarity">
    <text evidence="11">Belongs to the glycosyl hydrolase family 6.</text>
</comment>
<feature type="active site" description="Proton donor" evidence="8">
    <location>
        <position position="162"/>
    </location>
</feature>
<feature type="binding site" evidence="9">
    <location>
        <position position="347"/>
    </location>
    <ligand>
        <name>substrate</name>
    </ligand>
</feature>
<feature type="binding site" evidence="9">
    <location>
        <position position="351"/>
    </location>
    <ligand>
        <name>substrate</name>
    </ligand>
</feature>
<evidence type="ECO:0000256" key="5">
    <source>
        <dbReference type="ARBA" id="ARBA00023277"/>
    </source>
</evidence>
<dbReference type="AlphaFoldDB" id="A0A5C6K0P6"/>
<dbReference type="GO" id="GO:0030245">
    <property type="term" value="P:cellulose catabolic process"/>
    <property type="evidence" value="ECO:0007669"/>
    <property type="project" value="UniProtKB-KW"/>
</dbReference>
<evidence type="ECO:0000256" key="9">
    <source>
        <dbReference type="PIRSR" id="PIRSR001100-2"/>
    </source>
</evidence>
<proteinExistence type="inferred from homology"/>
<dbReference type="PRINTS" id="PR00733">
    <property type="entry name" value="GLHYDRLASE6"/>
</dbReference>
<dbReference type="PIRSF" id="PIRSF001100">
    <property type="entry name" value="Beta_cellobiohydrolase"/>
    <property type="match status" value="1"/>
</dbReference>
<accession>A0A5C6K0P6</accession>
<dbReference type="Pfam" id="PF01341">
    <property type="entry name" value="Glyco_hydro_6"/>
    <property type="match status" value="1"/>
</dbReference>
<evidence type="ECO:0000313" key="12">
    <source>
        <dbReference type="EMBL" id="TWV56039.1"/>
    </source>
</evidence>
<dbReference type="InterPro" id="IPR036434">
    <property type="entry name" value="Beta_cellobiohydrolase_sf"/>
</dbReference>
<dbReference type="PANTHER" id="PTHR34876">
    <property type="match status" value="1"/>
</dbReference>
<dbReference type="Gene3D" id="3.20.20.40">
    <property type="entry name" value="1, 4-beta cellobiohydrolase"/>
    <property type="match status" value="1"/>
</dbReference>
<evidence type="ECO:0000256" key="1">
    <source>
        <dbReference type="ARBA" id="ARBA00022729"/>
    </source>
</evidence>
<organism evidence="12 13">
    <name type="scientific">Streptomyces misionensis</name>
    <dbReference type="NCBI Taxonomy" id="67331"/>
    <lineage>
        <taxon>Bacteria</taxon>
        <taxon>Bacillati</taxon>
        <taxon>Actinomycetota</taxon>
        <taxon>Actinomycetes</taxon>
        <taxon>Kitasatosporales</taxon>
        <taxon>Streptomycetaceae</taxon>
        <taxon>Streptomyces</taxon>
    </lineage>
</organism>
<feature type="binding site" evidence="9">
    <location>
        <position position="85"/>
    </location>
    <ligand>
        <name>substrate</name>
    </ligand>
</feature>
<feature type="signal peptide" evidence="11">
    <location>
        <begin position="1"/>
        <end position="30"/>
    </location>
</feature>
<keyword evidence="3 11" id="KW-0136">Cellulose degradation</keyword>
<feature type="binding site" evidence="9">
    <location>
        <position position="319"/>
    </location>
    <ligand>
        <name>substrate</name>
    </ligand>
</feature>
<feature type="binding site" evidence="9">
    <location>
        <position position="209"/>
    </location>
    <ligand>
        <name>substrate</name>
    </ligand>
</feature>
<feature type="binding site" evidence="9">
    <location>
        <position position="206"/>
    </location>
    <ligand>
        <name>substrate</name>
    </ligand>
</feature>
<keyword evidence="1 11" id="KW-0732">Signal</keyword>
<evidence type="ECO:0000256" key="2">
    <source>
        <dbReference type="ARBA" id="ARBA00022801"/>
    </source>
</evidence>
<name>A0A5C6K0P6_9ACTN</name>
<protein>
    <recommendedName>
        <fullName evidence="11">Glucanase</fullName>
        <ecNumber evidence="11">3.2.1.-</ecNumber>
    </recommendedName>
</protein>
<evidence type="ECO:0000256" key="3">
    <source>
        <dbReference type="ARBA" id="ARBA00023001"/>
    </source>
</evidence>
<dbReference type="EC" id="3.2.1.-" evidence="11"/>
<keyword evidence="13" id="KW-1185">Reference proteome</keyword>
<dbReference type="InterPro" id="IPR001524">
    <property type="entry name" value="Glyco_hydro_6_CS"/>
</dbReference>
<dbReference type="PANTHER" id="PTHR34876:SF4">
    <property type="entry name" value="1,4-BETA-D-GLUCAN CELLOBIOHYDROLASE C-RELATED"/>
    <property type="match status" value="1"/>
</dbReference>
<dbReference type="RefSeq" id="WP_146464014.1">
    <property type="nucleotide sequence ID" value="NZ_VOGW01000034.1"/>
</dbReference>
<evidence type="ECO:0000256" key="8">
    <source>
        <dbReference type="PIRSR" id="PIRSR001100-1"/>
    </source>
</evidence>
<dbReference type="InterPro" id="IPR016288">
    <property type="entry name" value="Beta_cellobiohydrolase"/>
</dbReference>
<evidence type="ECO:0000256" key="7">
    <source>
        <dbReference type="ARBA" id="ARBA00023326"/>
    </source>
</evidence>
<keyword evidence="7 11" id="KW-0624">Polysaccharide degradation</keyword>
<keyword evidence="2 11" id="KW-0378">Hydrolase</keyword>
<keyword evidence="5 11" id="KW-0119">Carbohydrate metabolism</keyword>
<comment type="caution">
    <text evidence="12">The sequence shown here is derived from an EMBL/GenBank/DDBJ whole genome shotgun (WGS) entry which is preliminary data.</text>
</comment>
<dbReference type="GO" id="GO:0004553">
    <property type="term" value="F:hydrolase activity, hydrolyzing O-glycosyl compounds"/>
    <property type="evidence" value="ECO:0007669"/>
    <property type="project" value="InterPro"/>
</dbReference>